<accession>A0ABT4TXI6</accession>
<reference evidence="3" key="1">
    <citation type="submission" date="2023-01" db="EMBL/GenBank/DDBJ databases">
        <title>Draft genome sequence of Nocardiopsis sp. LSu2-4 isolated from halophytes.</title>
        <authorList>
            <person name="Duangmal K."/>
            <person name="Chantavorakit T."/>
        </authorList>
    </citation>
    <scope>NUCLEOTIDE SEQUENCE</scope>
    <source>
        <strain evidence="3">LSu2-4</strain>
    </source>
</reference>
<dbReference type="InterPro" id="IPR007569">
    <property type="entry name" value="DUF559"/>
</dbReference>
<evidence type="ECO:0000256" key="1">
    <source>
        <dbReference type="SAM" id="MobiDB-lite"/>
    </source>
</evidence>
<keyword evidence="4" id="KW-1185">Reference proteome</keyword>
<evidence type="ECO:0000313" key="4">
    <source>
        <dbReference type="Proteomes" id="UP001165685"/>
    </source>
</evidence>
<evidence type="ECO:0000313" key="3">
    <source>
        <dbReference type="EMBL" id="MDA2808970.1"/>
    </source>
</evidence>
<dbReference type="Pfam" id="PF04480">
    <property type="entry name" value="DUF559"/>
    <property type="match status" value="1"/>
</dbReference>
<organism evidence="3 4">
    <name type="scientific">Nocardiopsis suaedae</name>
    <dbReference type="NCBI Taxonomy" id="3018444"/>
    <lineage>
        <taxon>Bacteria</taxon>
        <taxon>Bacillati</taxon>
        <taxon>Actinomycetota</taxon>
        <taxon>Actinomycetes</taxon>
        <taxon>Streptosporangiales</taxon>
        <taxon>Nocardiopsidaceae</taxon>
        <taxon>Nocardiopsis</taxon>
    </lineage>
</organism>
<proteinExistence type="predicted"/>
<name>A0ABT4TXI6_9ACTN</name>
<dbReference type="Proteomes" id="UP001165685">
    <property type="component" value="Unassembled WGS sequence"/>
</dbReference>
<feature type="domain" description="DUF559" evidence="2">
    <location>
        <begin position="199"/>
        <end position="241"/>
    </location>
</feature>
<dbReference type="RefSeq" id="WP_270681553.1">
    <property type="nucleotide sequence ID" value="NZ_JAQFWP010000123.1"/>
</dbReference>
<dbReference type="EMBL" id="JAQFWP010000123">
    <property type="protein sequence ID" value="MDA2808970.1"/>
    <property type="molecule type" value="Genomic_DNA"/>
</dbReference>
<comment type="caution">
    <text evidence="3">The sequence shown here is derived from an EMBL/GenBank/DDBJ whole genome shotgun (WGS) entry which is preliminary data.</text>
</comment>
<evidence type="ECO:0000259" key="2">
    <source>
        <dbReference type="Pfam" id="PF04480"/>
    </source>
</evidence>
<feature type="compositionally biased region" description="Polar residues" evidence="1">
    <location>
        <begin position="301"/>
        <end position="313"/>
    </location>
</feature>
<gene>
    <name evidence="3" type="ORF">O4U47_30980</name>
</gene>
<protein>
    <submittedName>
        <fullName evidence="3">DUF559 domain-containing protein</fullName>
    </submittedName>
</protein>
<feature type="region of interest" description="Disordered" evidence="1">
    <location>
        <begin position="273"/>
        <end position="313"/>
    </location>
</feature>
<sequence>MPLWPDVYAHADADPDSLRTRAAGLLLRLPPGSVISGTTAARLLGADYGASGAPVAAMVPGGERVPALPGADIHRAGVLPCDVAVHHAIRLTAPVRTALELTARTAGGIREGVATLNTLLAVRAGNEGLTPLLIPAEFLRFASQPRFRGMRGIRRAVATVGLAGPRVESPVESRLLADLVAAGLPVPEVQYELRIRGRTFFADLAYPQVRTVIEYDGECHAARREPDAERRHRIEAAGYRYFVRTKRTRARLLPEVVAEVRRAFGAAGQDLPTVPLAGPKSTCTASRDRDGGRRLRRVTSGGRNSDPNSAHQT</sequence>